<dbReference type="SUPFAM" id="SSF51735">
    <property type="entry name" value="NAD(P)-binding Rossmann-fold domains"/>
    <property type="match status" value="1"/>
</dbReference>
<dbReference type="Gene3D" id="3.40.50.720">
    <property type="entry name" value="NAD(P)-binding Rossmann-like Domain"/>
    <property type="match status" value="1"/>
</dbReference>
<dbReference type="OrthoDB" id="9789543at2"/>
<proteinExistence type="inferred from homology"/>
<comment type="similarity">
    <text evidence="1">Belongs to the NAD(P)-dependent epimerase/dehydratase family.</text>
</comment>
<dbReference type="Pfam" id="PF01370">
    <property type="entry name" value="Epimerase"/>
    <property type="match status" value="1"/>
</dbReference>
<sequence>MRVLITGAASFLGRHLVEYFLSKDEEVLALVRENARGKDELLKYEKNNKFKLIVLDMKDIEKSDIDFDICVHLAWGGIGKTGRMDKAVQSENIEFAKRLMKVCKEKYAKRMLFAGSQAEYGQTLEDIQKVYGKDFDIKQIPLQDENSSTSPKSEYGKAKLELKTELKKLGDNLGIEYVHMRIFSVFGKGDHETSLISSCINNFRENIDVHTGECLQSWNYIYIKDLCNAIYLLSTKNLKGKYVFNIAGEDNKRLMDYVKDMKRILKSKSNIIVEKREAASEGTPFLNPSISVLKEIGFKEAYGFEGGIMDMCDIRD</sequence>
<dbReference type="EMBL" id="RRCO01000007">
    <property type="protein sequence ID" value="RRJ24433.1"/>
    <property type="molecule type" value="Genomic_DNA"/>
</dbReference>
<organism evidence="3 4">
    <name type="scientific">Lachnoanaerobaculum gingivalis</name>
    <dbReference type="NCBI Taxonomy" id="2490855"/>
    <lineage>
        <taxon>Bacteria</taxon>
        <taxon>Bacillati</taxon>
        <taxon>Bacillota</taxon>
        <taxon>Clostridia</taxon>
        <taxon>Lachnospirales</taxon>
        <taxon>Lachnospiraceae</taxon>
        <taxon>Lachnoanaerobaculum</taxon>
    </lineage>
</organism>
<protein>
    <submittedName>
        <fullName evidence="3">NAD(P)-dependent oxidoreductase</fullName>
    </submittedName>
</protein>
<evidence type="ECO:0000313" key="4">
    <source>
        <dbReference type="Proteomes" id="UP000272490"/>
    </source>
</evidence>
<accession>A0A3P3QVW8</accession>
<dbReference type="PANTHER" id="PTHR43000">
    <property type="entry name" value="DTDP-D-GLUCOSE 4,6-DEHYDRATASE-RELATED"/>
    <property type="match status" value="1"/>
</dbReference>
<reference evidence="3 4" key="1">
    <citation type="submission" date="2018-11" db="EMBL/GenBank/DDBJ databases">
        <title>Genome sequencing of Lachnoanaerobaculum sp. KCOM 2030 (= ChDC B114).</title>
        <authorList>
            <person name="Kook J.-K."/>
            <person name="Park S.-N."/>
            <person name="Lim Y.K."/>
        </authorList>
    </citation>
    <scope>NUCLEOTIDE SEQUENCE [LARGE SCALE GENOMIC DNA]</scope>
    <source>
        <strain evidence="3 4">KCOM 2030</strain>
    </source>
</reference>
<evidence type="ECO:0000256" key="1">
    <source>
        <dbReference type="ARBA" id="ARBA00007637"/>
    </source>
</evidence>
<keyword evidence="4" id="KW-1185">Reference proteome</keyword>
<evidence type="ECO:0000313" key="3">
    <source>
        <dbReference type="EMBL" id="RRJ24433.1"/>
    </source>
</evidence>
<comment type="caution">
    <text evidence="3">The sequence shown here is derived from an EMBL/GenBank/DDBJ whole genome shotgun (WGS) entry which is preliminary data.</text>
</comment>
<feature type="domain" description="NAD-dependent epimerase/dehydratase" evidence="2">
    <location>
        <begin position="3"/>
        <end position="247"/>
    </location>
</feature>
<dbReference type="Proteomes" id="UP000272490">
    <property type="component" value="Unassembled WGS sequence"/>
</dbReference>
<name>A0A3P3QVW8_9FIRM</name>
<dbReference type="AlphaFoldDB" id="A0A3P3QVW8"/>
<dbReference type="InterPro" id="IPR001509">
    <property type="entry name" value="Epimerase_deHydtase"/>
</dbReference>
<dbReference type="RefSeq" id="WP_128675133.1">
    <property type="nucleotide sequence ID" value="NZ_RRCO01000007.1"/>
</dbReference>
<gene>
    <name evidence="3" type="ORF">EHV10_13720</name>
</gene>
<evidence type="ECO:0000259" key="2">
    <source>
        <dbReference type="Pfam" id="PF01370"/>
    </source>
</evidence>
<dbReference type="InterPro" id="IPR036291">
    <property type="entry name" value="NAD(P)-bd_dom_sf"/>
</dbReference>